<reference evidence="2" key="1">
    <citation type="submission" date="2022-03" db="EMBL/GenBank/DDBJ databases">
        <title>Draft genome sequence of Aduncisulcus paluster, a free-living microaerophilic Fornicata.</title>
        <authorList>
            <person name="Yuyama I."/>
            <person name="Kume K."/>
            <person name="Tamura T."/>
            <person name="Inagaki Y."/>
            <person name="Hashimoto T."/>
        </authorList>
    </citation>
    <scope>NUCLEOTIDE SEQUENCE</scope>
    <source>
        <strain evidence="2">NY0171</strain>
    </source>
</reference>
<evidence type="ECO:0000313" key="3">
    <source>
        <dbReference type="Proteomes" id="UP001057375"/>
    </source>
</evidence>
<gene>
    <name evidence="2" type="ORF">ADUPG1_008965</name>
</gene>
<accession>A0ABQ5KTV5</accession>
<proteinExistence type="predicted"/>
<dbReference type="Proteomes" id="UP001057375">
    <property type="component" value="Unassembled WGS sequence"/>
</dbReference>
<feature type="compositionally biased region" description="Basic and acidic residues" evidence="1">
    <location>
        <begin position="65"/>
        <end position="74"/>
    </location>
</feature>
<name>A0ABQ5KTV5_9EUKA</name>
<dbReference type="EMBL" id="BQXS01011092">
    <property type="protein sequence ID" value="GKT35900.1"/>
    <property type="molecule type" value="Genomic_DNA"/>
</dbReference>
<protein>
    <submittedName>
        <fullName evidence="2">Uncharacterized protein</fullName>
    </submittedName>
</protein>
<keyword evidence="3" id="KW-1185">Reference proteome</keyword>
<evidence type="ECO:0000256" key="1">
    <source>
        <dbReference type="SAM" id="MobiDB-lite"/>
    </source>
</evidence>
<organism evidence="2 3">
    <name type="scientific">Aduncisulcus paluster</name>
    <dbReference type="NCBI Taxonomy" id="2918883"/>
    <lineage>
        <taxon>Eukaryota</taxon>
        <taxon>Metamonada</taxon>
        <taxon>Carpediemonas-like organisms</taxon>
        <taxon>Aduncisulcus</taxon>
    </lineage>
</organism>
<feature type="region of interest" description="Disordered" evidence="1">
    <location>
        <begin position="61"/>
        <end position="80"/>
    </location>
</feature>
<comment type="caution">
    <text evidence="2">The sequence shown here is derived from an EMBL/GenBank/DDBJ whole genome shotgun (WGS) entry which is preliminary data.</text>
</comment>
<sequence>MIILYISNICSEVPPFSANSSSSSRISMPFPIPGSQTSVQYTVFIPKLDFSHTTSHVVSGVSEESSSRSMKDMSDGTDSSSIIQLKSKSDLLHVSAEALKDRMFRSTSGYTCDIKEDSIVVYPPFF</sequence>
<evidence type="ECO:0000313" key="2">
    <source>
        <dbReference type="EMBL" id="GKT35900.1"/>
    </source>
</evidence>